<dbReference type="PANTHER" id="PTHR10395">
    <property type="entry name" value="URICASE AND TRANSTHYRETIN-RELATED"/>
    <property type="match status" value="1"/>
</dbReference>
<dbReference type="Pfam" id="PF00576">
    <property type="entry name" value="Transthyretin"/>
    <property type="match status" value="1"/>
</dbReference>
<name>A0A167WHZ2_9EURO</name>
<keyword evidence="4" id="KW-1185">Reference proteome</keyword>
<accession>A0A167WHZ2</accession>
<evidence type="ECO:0000313" key="4">
    <source>
        <dbReference type="Proteomes" id="UP000242877"/>
    </source>
</evidence>
<feature type="domain" description="Transthyretin/hydroxyisourate hydrolase" evidence="2">
    <location>
        <begin position="9"/>
        <end position="173"/>
    </location>
</feature>
<dbReference type="EMBL" id="AZGZ01000023">
    <property type="protein sequence ID" value="KZZ88872.1"/>
    <property type="molecule type" value="Genomic_DNA"/>
</dbReference>
<dbReference type="Gene3D" id="2.60.40.180">
    <property type="entry name" value="Transthyretin/hydroxyisourate hydrolase domain"/>
    <property type="match status" value="1"/>
</dbReference>
<protein>
    <submittedName>
        <fullName evidence="3">Transthyretin domain-containing protein</fullName>
    </submittedName>
</protein>
<dbReference type="GO" id="GO:0006144">
    <property type="term" value="P:purine nucleobase metabolic process"/>
    <property type="evidence" value="ECO:0007669"/>
    <property type="project" value="TreeGrafter"/>
</dbReference>
<feature type="region of interest" description="Disordered" evidence="1">
    <location>
        <begin position="69"/>
        <end position="89"/>
    </location>
</feature>
<dbReference type="SUPFAM" id="SSF49472">
    <property type="entry name" value="Transthyretin (synonym: prealbumin)"/>
    <property type="match status" value="1"/>
</dbReference>
<sequence>MTDHHRDHITCHVLNTHNGTPGANLPCYLTIHSITSNRGKLDISNETIFDANALPLRFAATTNQDGRVSSWSALPSSSSDENGQGRGQGTSFRSFSEYISSTFTTPEAKESLRFVVSVKIAGVDEFYRAQGVESFWPEVEVKFVVKGWEGAKGWRHYHVPVLLGPWSYSTYRGS</sequence>
<gene>
    <name evidence="3" type="ORF">AAP_04664</name>
</gene>
<evidence type="ECO:0000256" key="1">
    <source>
        <dbReference type="SAM" id="MobiDB-lite"/>
    </source>
</evidence>
<feature type="compositionally biased region" description="Low complexity" evidence="1">
    <location>
        <begin position="69"/>
        <end position="79"/>
    </location>
</feature>
<organism evidence="3 4">
    <name type="scientific">Ascosphaera apis ARSEF 7405</name>
    <dbReference type="NCBI Taxonomy" id="392613"/>
    <lineage>
        <taxon>Eukaryota</taxon>
        <taxon>Fungi</taxon>
        <taxon>Dikarya</taxon>
        <taxon>Ascomycota</taxon>
        <taxon>Pezizomycotina</taxon>
        <taxon>Eurotiomycetes</taxon>
        <taxon>Eurotiomycetidae</taxon>
        <taxon>Onygenales</taxon>
        <taxon>Ascosphaeraceae</taxon>
        <taxon>Ascosphaera</taxon>
    </lineage>
</organism>
<dbReference type="PANTHER" id="PTHR10395:SF7">
    <property type="entry name" value="5-HYDROXYISOURATE HYDROLASE"/>
    <property type="match status" value="1"/>
</dbReference>
<dbReference type="InterPro" id="IPR023416">
    <property type="entry name" value="Transthyretin/HIU_hydrolase_d"/>
</dbReference>
<dbReference type="Proteomes" id="UP000242877">
    <property type="component" value="Unassembled WGS sequence"/>
</dbReference>
<evidence type="ECO:0000259" key="2">
    <source>
        <dbReference type="Pfam" id="PF00576"/>
    </source>
</evidence>
<dbReference type="OrthoDB" id="10265230at2759"/>
<dbReference type="VEuPathDB" id="FungiDB:AAP_04664"/>
<dbReference type="InterPro" id="IPR036817">
    <property type="entry name" value="Transthyretin/HIU_hydrolase_sf"/>
</dbReference>
<evidence type="ECO:0000313" key="3">
    <source>
        <dbReference type="EMBL" id="KZZ88872.1"/>
    </source>
</evidence>
<comment type="caution">
    <text evidence="3">The sequence shown here is derived from an EMBL/GenBank/DDBJ whole genome shotgun (WGS) entry which is preliminary data.</text>
</comment>
<proteinExistence type="predicted"/>
<reference evidence="3 4" key="1">
    <citation type="journal article" date="2016" name="Genome Biol. Evol.">
        <title>Divergent and convergent evolution of fungal pathogenicity.</title>
        <authorList>
            <person name="Shang Y."/>
            <person name="Xiao G."/>
            <person name="Zheng P."/>
            <person name="Cen K."/>
            <person name="Zhan S."/>
            <person name="Wang C."/>
        </authorList>
    </citation>
    <scope>NUCLEOTIDE SEQUENCE [LARGE SCALE GENOMIC DNA]</scope>
    <source>
        <strain evidence="3 4">ARSEF 7405</strain>
    </source>
</reference>
<dbReference type="AlphaFoldDB" id="A0A167WHZ2"/>